<dbReference type="GO" id="GO:0005770">
    <property type="term" value="C:late endosome"/>
    <property type="evidence" value="ECO:0007669"/>
    <property type="project" value="TreeGrafter"/>
</dbReference>
<dbReference type="Pfam" id="PF13895">
    <property type="entry name" value="Ig_2"/>
    <property type="match status" value="1"/>
</dbReference>
<feature type="domain" description="Ig-like" evidence="2">
    <location>
        <begin position="8"/>
        <end position="97"/>
    </location>
</feature>
<dbReference type="InterPro" id="IPR036179">
    <property type="entry name" value="Ig-like_dom_sf"/>
</dbReference>
<organism evidence="3 4">
    <name type="scientific">Meleagris gallopavo</name>
    <name type="common">Wild turkey</name>
    <dbReference type="NCBI Taxonomy" id="9103"/>
    <lineage>
        <taxon>Eukaryota</taxon>
        <taxon>Metazoa</taxon>
        <taxon>Chordata</taxon>
        <taxon>Craniata</taxon>
        <taxon>Vertebrata</taxon>
        <taxon>Euteleostomi</taxon>
        <taxon>Archelosauria</taxon>
        <taxon>Archosauria</taxon>
        <taxon>Dinosauria</taxon>
        <taxon>Saurischia</taxon>
        <taxon>Theropoda</taxon>
        <taxon>Coelurosauria</taxon>
        <taxon>Aves</taxon>
        <taxon>Neognathae</taxon>
        <taxon>Galloanserae</taxon>
        <taxon>Galliformes</taxon>
        <taxon>Phasianidae</taxon>
        <taxon>Meleagridinae</taxon>
        <taxon>Meleagris</taxon>
    </lineage>
</organism>
<dbReference type="InParanoid" id="A0A803XWA4"/>
<accession>A0A803XWA4</accession>
<dbReference type="PANTHER" id="PTHR47243:SF1">
    <property type="entry name" value="SIALOADHESIN"/>
    <property type="match status" value="1"/>
</dbReference>
<dbReference type="GO" id="GO:0005886">
    <property type="term" value="C:plasma membrane"/>
    <property type="evidence" value="ECO:0007669"/>
    <property type="project" value="TreeGrafter"/>
</dbReference>
<dbReference type="GO" id="GO:0046790">
    <property type="term" value="F:virion binding"/>
    <property type="evidence" value="ECO:0007669"/>
    <property type="project" value="TreeGrafter"/>
</dbReference>
<evidence type="ECO:0000313" key="4">
    <source>
        <dbReference type="Proteomes" id="UP000001645"/>
    </source>
</evidence>
<dbReference type="InterPro" id="IPR013783">
    <property type="entry name" value="Ig-like_fold"/>
</dbReference>
<evidence type="ECO:0000259" key="2">
    <source>
        <dbReference type="PROSITE" id="PS50835"/>
    </source>
</evidence>
<dbReference type="Ensembl" id="ENSMGAT00000027852.1">
    <property type="protein sequence ID" value="ENSMGAP00000023800.1"/>
    <property type="gene ID" value="ENSMGAG00000017518.1"/>
</dbReference>
<dbReference type="GO" id="GO:0005769">
    <property type="term" value="C:early endosome"/>
    <property type="evidence" value="ECO:0007669"/>
    <property type="project" value="TreeGrafter"/>
</dbReference>
<name>A0A803XWA4_MELGA</name>
<dbReference type="InterPro" id="IPR007110">
    <property type="entry name" value="Ig-like_dom"/>
</dbReference>
<evidence type="ECO:0000313" key="3">
    <source>
        <dbReference type="Ensembl" id="ENSMGAP00000023800.1"/>
    </source>
</evidence>
<reference evidence="3" key="3">
    <citation type="submission" date="2025-09" db="UniProtKB">
        <authorList>
            <consortium name="Ensembl"/>
        </authorList>
    </citation>
    <scope>IDENTIFICATION</scope>
</reference>
<dbReference type="InterPro" id="IPR003598">
    <property type="entry name" value="Ig_sub2"/>
</dbReference>
<reference evidence="3" key="2">
    <citation type="submission" date="2025-08" db="UniProtKB">
        <authorList>
            <consortium name="Ensembl"/>
        </authorList>
    </citation>
    <scope>IDENTIFICATION</scope>
</reference>
<keyword evidence="4" id="KW-1185">Reference proteome</keyword>
<dbReference type="AlphaFoldDB" id="A0A803XWA4"/>
<dbReference type="Gene3D" id="2.60.40.10">
    <property type="entry name" value="Immunoglobulins"/>
    <property type="match status" value="1"/>
</dbReference>
<dbReference type="SUPFAM" id="SSF48726">
    <property type="entry name" value="Immunoglobulin"/>
    <property type="match status" value="1"/>
</dbReference>
<sequence length="108" mass="11714">MGHRSSVPPVPTSSRSGIRVTAEPSPEVPEGATVTMNCSAGLWLGAEVNYSWYKDHRWLREGLHSSMVLSPVSSADTGFYQCRVSGTWGSESSAPLSLSVLREYLETP</sequence>
<reference evidence="3" key="1">
    <citation type="journal article" date="2010" name="PLoS Biol.">
        <title>Multi-platform next-generation sequencing of the domestic turkey (Meleagris gallopavo): genome assembly and analysis.</title>
        <authorList>
            <person name="Dalloul R.A."/>
            <person name="Long J.A."/>
            <person name="Zimin A.V."/>
            <person name="Aslam L."/>
            <person name="Beal K."/>
            <person name="Blomberg L.A."/>
            <person name="Bouffard P."/>
            <person name="Burt D.W."/>
            <person name="Crasta O."/>
            <person name="Crooijmans R.P."/>
            <person name="Cooper K."/>
            <person name="Coulombe R.A."/>
            <person name="De S."/>
            <person name="Delany M.E."/>
            <person name="Dodgson J.B."/>
            <person name="Dong J.J."/>
            <person name="Evans C."/>
            <person name="Frederickson K.M."/>
            <person name="Flicek P."/>
            <person name="Florea L."/>
            <person name="Folkerts O."/>
            <person name="Groenen M.A."/>
            <person name="Harkins T.T."/>
            <person name="Herrero J."/>
            <person name="Hoffmann S."/>
            <person name="Megens H.J."/>
            <person name="Jiang A."/>
            <person name="de Jong P."/>
            <person name="Kaiser P."/>
            <person name="Kim H."/>
            <person name="Kim K.W."/>
            <person name="Kim S."/>
            <person name="Langenberger D."/>
            <person name="Lee M.K."/>
            <person name="Lee T."/>
            <person name="Mane S."/>
            <person name="Marcais G."/>
            <person name="Marz M."/>
            <person name="McElroy A.P."/>
            <person name="Modise T."/>
            <person name="Nefedov M."/>
            <person name="Notredame C."/>
            <person name="Paton I.R."/>
            <person name="Payne W.S."/>
            <person name="Pertea G."/>
            <person name="Prickett D."/>
            <person name="Puiu D."/>
            <person name="Qioa D."/>
            <person name="Raineri E."/>
            <person name="Ruffier M."/>
            <person name="Salzberg S.L."/>
            <person name="Schatz M.C."/>
            <person name="Scheuring C."/>
            <person name="Schmidt C.J."/>
            <person name="Schroeder S."/>
            <person name="Searle S.M."/>
            <person name="Smith E.J."/>
            <person name="Smith J."/>
            <person name="Sonstegard T.S."/>
            <person name="Stadler P.F."/>
            <person name="Tafer H."/>
            <person name="Tu Z.J."/>
            <person name="Van Tassell C.P."/>
            <person name="Vilella A.J."/>
            <person name="Williams K.P."/>
            <person name="Yorke J.A."/>
            <person name="Zhang L."/>
            <person name="Zhang H.B."/>
            <person name="Zhang X."/>
            <person name="Zhang Y."/>
            <person name="Reed K.M."/>
        </authorList>
    </citation>
    <scope>NUCLEOTIDE SEQUENCE [LARGE SCALE GENOMIC DNA]</scope>
</reference>
<dbReference type="GeneTree" id="ENSGT00960000189762"/>
<evidence type="ECO:0000256" key="1">
    <source>
        <dbReference type="SAM" id="MobiDB-lite"/>
    </source>
</evidence>
<protein>
    <recommendedName>
        <fullName evidence="2">Ig-like domain-containing protein</fullName>
    </recommendedName>
</protein>
<dbReference type="GO" id="GO:0075512">
    <property type="term" value="P:clathrin-dependent endocytosis of virus by host cell"/>
    <property type="evidence" value="ECO:0007669"/>
    <property type="project" value="TreeGrafter"/>
</dbReference>
<dbReference type="PANTHER" id="PTHR47243">
    <property type="entry name" value="SIALOADHESIN"/>
    <property type="match status" value="1"/>
</dbReference>
<feature type="compositionally biased region" description="Low complexity" evidence="1">
    <location>
        <begin position="1"/>
        <end position="16"/>
    </location>
</feature>
<proteinExistence type="predicted"/>
<dbReference type="Proteomes" id="UP000001645">
    <property type="component" value="Unplaced"/>
</dbReference>
<dbReference type="InterPro" id="IPR003599">
    <property type="entry name" value="Ig_sub"/>
</dbReference>
<dbReference type="SMART" id="SM00408">
    <property type="entry name" value="IGc2"/>
    <property type="match status" value="1"/>
</dbReference>
<dbReference type="SMART" id="SM00409">
    <property type="entry name" value="IG"/>
    <property type="match status" value="1"/>
</dbReference>
<dbReference type="PROSITE" id="PS50835">
    <property type="entry name" value="IG_LIKE"/>
    <property type="match status" value="1"/>
</dbReference>
<feature type="region of interest" description="Disordered" evidence="1">
    <location>
        <begin position="1"/>
        <end position="31"/>
    </location>
</feature>